<proteinExistence type="predicted"/>
<organism evidence="1">
    <name type="scientific">hydrothermal vent metagenome</name>
    <dbReference type="NCBI Taxonomy" id="652676"/>
    <lineage>
        <taxon>unclassified sequences</taxon>
        <taxon>metagenomes</taxon>
        <taxon>ecological metagenomes</taxon>
    </lineage>
</organism>
<dbReference type="EMBL" id="UOFJ01000053">
    <property type="protein sequence ID" value="VAW61836.1"/>
    <property type="molecule type" value="Genomic_DNA"/>
</dbReference>
<name>A0A3B0Y0B2_9ZZZZ</name>
<accession>A0A3B0Y0B2</accession>
<dbReference type="AlphaFoldDB" id="A0A3B0Y0B2"/>
<evidence type="ECO:0000313" key="1">
    <source>
        <dbReference type="EMBL" id="VAW61836.1"/>
    </source>
</evidence>
<sequence>MALKKKAPDAWKGSEKSIRAVQVIFELEQAQSRALRIKAIEKDLSPSDYIRDIIGLPRKKPVRPRLSISLSAEDYILLAKRYDLRPEDKGKIRERIKEEMIEANQA</sequence>
<gene>
    <name evidence="1" type="ORF">MNBD_GAMMA10-1702</name>
</gene>
<protein>
    <submittedName>
        <fullName evidence="1">Uncharacterized protein</fullName>
    </submittedName>
</protein>
<reference evidence="1" key="1">
    <citation type="submission" date="2018-06" db="EMBL/GenBank/DDBJ databases">
        <authorList>
            <person name="Zhirakovskaya E."/>
        </authorList>
    </citation>
    <scope>NUCLEOTIDE SEQUENCE</scope>
</reference>